<dbReference type="AlphaFoldDB" id="A0A1R2AYK2"/>
<comment type="caution">
    <text evidence="2">The sequence shown here is derived from an EMBL/GenBank/DDBJ whole genome shotgun (WGS) entry which is preliminary data.</text>
</comment>
<reference evidence="2 3" key="1">
    <citation type="submission" date="2016-11" db="EMBL/GenBank/DDBJ databases">
        <title>The macronuclear genome of Stentor coeruleus: a giant cell with tiny introns.</title>
        <authorList>
            <person name="Slabodnick M."/>
            <person name="Ruby J.G."/>
            <person name="Reiff S.B."/>
            <person name="Swart E.C."/>
            <person name="Gosai S."/>
            <person name="Prabakaran S."/>
            <person name="Witkowska E."/>
            <person name="Larue G.E."/>
            <person name="Fisher S."/>
            <person name="Freeman R.M."/>
            <person name="Gunawardena J."/>
            <person name="Chu W."/>
            <person name="Stover N.A."/>
            <person name="Gregory B.D."/>
            <person name="Nowacki M."/>
            <person name="Derisi J."/>
            <person name="Roy S.W."/>
            <person name="Marshall W.F."/>
            <person name="Sood P."/>
        </authorList>
    </citation>
    <scope>NUCLEOTIDE SEQUENCE [LARGE SCALE GENOMIC DNA]</scope>
    <source>
        <strain evidence="2">WM001</strain>
    </source>
</reference>
<evidence type="ECO:0000256" key="1">
    <source>
        <dbReference type="SAM" id="MobiDB-lite"/>
    </source>
</evidence>
<dbReference type="PANTHER" id="PTHR13265">
    <property type="entry name" value="THO COMPLEX SUBUNIT 1"/>
    <property type="match status" value="1"/>
</dbReference>
<keyword evidence="3" id="KW-1185">Reference proteome</keyword>
<feature type="region of interest" description="Disordered" evidence="1">
    <location>
        <begin position="437"/>
        <end position="531"/>
    </location>
</feature>
<dbReference type="InterPro" id="IPR021861">
    <property type="entry name" value="THO_THOC1"/>
</dbReference>
<dbReference type="GO" id="GO:0000445">
    <property type="term" value="C:THO complex part of transcription export complex"/>
    <property type="evidence" value="ECO:0007669"/>
    <property type="project" value="TreeGrafter"/>
</dbReference>
<proteinExistence type="predicted"/>
<evidence type="ECO:0000313" key="3">
    <source>
        <dbReference type="Proteomes" id="UP000187209"/>
    </source>
</evidence>
<name>A0A1R2AYK2_9CILI</name>
<evidence type="ECO:0000313" key="2">
    <source>
        <dbReference type="EMBL" id="OMJ69599.1"/>
    </source>
</evidence>
<feature type="compositionally biased region" description="Acidic residues" evidence="1">
    <location>
        <begin position="474"/>
        <end position="501"/>
    </location>
</feature>
<sequence length="531" mass="62242">METLPLEKIIKTEISDIKDLINKYDEDLITMEISKLIPKLMHHFYSYRDFEPLHKIFVICEWLAFEKNYDESKVLVILEDMLTCIDSCNLPDFLNYLEKISLKEVGNETKCKSIMLRICNALLKRLSRKEHVHTRYHLHKILANCMGSISYRSGSNFRGQFSTRKSIYPCLSDDLFSQVISVFLATKDPYTAFRDPGRLDRFLTTTEKLIEQFSDIKTYKNPLNICTPIEEIFDLQLKDSEFLIYLLGSIIVLAQTLQKPATTQQETSLILNDTQKTTLSLLSTRSKEILSKINTEIVDDIEHLLESEIPWIMWKLSKCPKFEKEKVVETPNEEKIELEDGELAGEEVVMNKIKPLFEEGERKPEVDAFIDKVLVDLDPDEDIEDQYKSKNDAVFNWRFLRLISQSYIEEFKYPGKLDIEKISLRLRPSEKFAIREKEDEDFEYGTEDLLNDKEHEGVKSVDEENENNGKYNEKEEEEVVEEGEEEEVEEEVEEDEEIEEPYQDKTYQDEPELPMKSPSESESPIKKRFDA</sequence>
<dbReference type="EMBL" id="MPUH01001179">
    <property type="protein sequence ID" value="OMJ69599.1"/>
    <property type="molecule type" value="Genomic_DNA"/>
</dbReference>
<dbReference type="OrthoDB" id="294710at2759"/>
<accession>A0A1R2AYK2</accession>
<dbReference type="Proteomes" id="UP000187209">
    <property type="component" value="Unassembled WGS sequence"/>
</dbReference>
<gene>
    <name evidence="2" type="ORF">SteCoe_32645</name>
</gene>
<dbReference type="GO" id="GO:0006406">
    <property type="term" value="P:mRNA export from nucleus"/>
    <property type="evidence" value="ECO:0007669"/>
    <property type="project" value="TreeGrafter"/>
</dbReference>
<feature type="compositionally biased region" description="Basic and acidic residues" evidence="1">
    <location>
        <begin position="450"/>
        <end position="462"/>
    </location>
</feature>
<dbReference type="PANTHER" id="PTHR13265:SF0">
    <property type="entry name" value="HPR1"/>
    <property type="match status" value="1"/>
</dbReference>
<organism evidence="2 3">
    <name type="scientific">Stentor coeruleus</name>
    <dbReference type="NCBI Taxonomy" id="5963"/>
    <lineage>
        <taxon>Eukaryota</taxon>
        <taxon>Sar</taxon>
        <taxon>Alveolata</taxon>
        <taxon>Ciliophora</taxon>
        <taxon>Postciliodesmatophora</taxon>
        <taxon>Heterotrichea</taxon>
        <taxon>Heterotrichida</taxon>
        <taxon>Stentoridae</taxon>
        <taxon>Stentor</taxon>
    </lineage>
</organism>
<dbReference type="Pfam" id="PF11957">
    <property type="entry name" value="efThoc1"/>
    <property type="match status" value="2"/>
</dbReference>
<protein>
    <submittedName>
        <fullName evidence="2">Uncharacterized protein</fullName>
    </submittedName>
</protein>